<dbReference type="InterPro" id="IPR037066">
    <property type="entry name" value="Plug_dom_sf"/>
</dbReference>
<keyword evidence="5" id="KW-0675">Receptor</keyword>
<dbReference type="InterPro" id="IPR036942">
    <property type="entry name" value="Beta-barrel_TonB_sf"/>
</dbReference>
<dbReference type="Pfam" id="PF13620">
    <property type="entry name" value="CarboxypepD_reg"/>
    <property type="match status" value="1"/>
</dbReference>
<dbReference type="Gene3D" id="2.170.130.10">
    <property type="entry name" value="TonB-dependent receptor, plug domain"/>
    <property type="match status" value="1"/>
</dbReference>
<dbReference type="PANTHER" id="PTHR40980:SF4">
    <property type="entry name" value="TONB-DEPENDENT RECEPTOR-LIKE BETA-BARREL DOMAIN-CONTAINING PROTEIN"/>
    <property type="match status" value="1"/>
</dbReference>
<comment type="subcellular location">
    <subcellularLocation>
        <location evidence="1">Cell outer membrane</location>
    </subcellularLocation>
</comment>
<dbReference type="Gene3D" id="2.40.170.20">
    <property type="entry name" value="TonB-dependent receptor, beta-barrel domain"/>
    <property type="match status" value="1"/>
</dbReference>
<evidence type="ECO:0000256" key="3">
    <source>
        <dbReference type="ARBA" id="ARBA00023237"/>
    </source>
</evidence>
<gene>
    <name evidence="5" type="ORF">SAMN05421545_1257</name>
</gene>
<dbReference type="Pfam" id="PF14905">
    <property type="entry name" value="OMP_b-brl_3"/>
    <property type="match status" value="1"/>
</dbReference>
<dbReference type="SUPFAM" id="SSF56935">
    <property type="entry name" value="Porins"/>
    <property type="match status" value="1"/>
</dbReference>
<evidence type="ECO:0000259" key="4">
    <source>
        <dbReference type="Pfam" id="PF14905"/>
    </source>
</evidence>
<dbReference type="Gene3D" id="2.60.40.1120">
    <property type="entry name" value="Carboxypeptidase-like, regulatory domain"/>
    <property type="match status" value="1"/>
</dbReference>
<evidence type="ECO:0000313" key="6">
    <source>
        <dbReference type="Proteomes" id="UP000185924"/>
    </source>
</evidence>
<feature type="domain" description="Outer membrane protein beta-barrel" evidence="4">
    <location>
        <begin position="380"/>
        <end position="784"/>
    </location>
</feature>
<protein>
    <submittedName>
        <fullName evidence="5">Outer membrane receptor proteins, mostly Fe transport</fullName>
    </submittedName>
</protein>
<reference evidence="6" key="1">
    <citation type="submission" date="2017-01" db="EMBL/GenBank/DDBJ databases">
        <authorList>
            <person name="Varghese N."/>
            <person name="Submissions S."/>
        </authorList>
    </citation>
    <scope>NUCLEOTIDE SEQUENCE [LARGE SCALE GENOMIC DNA]</scope>
    <source>
        <strain evidence="6">DM9</strain>
    </source>
</reference>
<keyword evidence="6" id="KW-1185">Reference proteome</keyword>
<evidence type="ECO:0000313" key="5">
    <source>
        <dbReference type="EMBL" id="SIQ82477.1"/>
    </source>
</evidence>
<dbReference type="AlphaFoldDB" id="A0A1N6VX65"/>
<organism evidence="5 6">
    <name type="scientific">Pontibacter lucknowensis</name>
    <dbReference type="NCBI Taxonomy" id="1077936"/>
    <lineage>
        <taxon>Bacteria</taxon>
        <taxon>Pseudomonadati</taxon>
        <taxon>Bacteroidota</taxon>
        <taxon>Cytophagia</taxon>
        <taxon>Cytophagales</taxon>
        <taxon>Hymenobacteraceae</taxon>
        <taxon>Pontibacter</taxon>
    </lineage>
</organism>
<dbReference type="InterPro" id="IPR041700">
    <property type="entry name" value="OMP_b-brl_3"/>
</dbReference>
<sequence length="808" mass="90389">MGLLCLFLSVSGAARAQEAGKITGTLSDSLTGKPIEYATVALLQPGSTQALQSSLTDATGRFSFTGVPVGNYQLAISFLGYQKRFISQIAVTAAKPEVTAGNIKLVPTATQLKEVTVEALRPTITQEADRMVVSIEGTALAAGRTAYDVLATSPGVYIDQEGNIQLNGRAGVTIMLDGKLTYLSARDLRSLLEGMSAENIRNIEIITNPSAKYDAEGSSGILNINLKKNTVQGLNGSVYAGGNYNFKQYGYSTGASVNYKTGPWSSFLNLDMARRVGGRDATFTRVFRGDESSTYFDQVADGNFKVEGPPAVRLGTDYSFNDRHSVGVMGYYATNQLHADFLTETYIGPSPDQPTQFIDADNFNQNRFSNRTANLHYMGKYDTLGTTLTADLDFVKIRNRGDANFYNYFYDLTEPGAVTQDFLYTNTPNEFDIYAAKVDFTKPLAQGRRLEIGAKASRVISDADSRFYFNNSEVPVLDTRRTNHFVYDENIYAAYVNFNTKLTERFSLQSGLRAEQTQSKGELLTTGDVTKRSYLNLFPSLFLQQKVSEDYQINYNYSRRLQRPNYGQLNPFFAYRDPYTYWLGNPDLKPQYTNAFSISQVFKKAYNLTLSYQHTQDVIVELVAIDPETATTVYYIGNADDSRNLSLTANIPYSIMKNWESNNTLIVAYNEYNVAIDNGQTVNDQVFYMLQSNHTILLPKKVKLELNGVYQGPSVYALYRADARWWLNVGVKKSFMDDKLDLSINANDIFGTQHLIIGATLGEGNVSDWDQYFRQRNIGFTLRYKFSRGAKVEERRRNNLEELNRTGG</sequence>
<dbReference type="PANTHER" id="PTHR40980">
    <property type="entry name" value="PLUG DOMAIN-CONTAINING PROTEIN"/>
    <property type="match status" value="1"/>
</dbReference>
<dbReference type="SUPFAM" id="SSF49464">
    <property type="entry name" value="Carboxypeptidase regulatory domain-like"/>
    <property type="match status" value="1"/>
</dbReference>
<dbReference type="Proteomes" id="UP000185924">
    <property type="component" value="Unassembled WGS sequence"/>
</dbReference>
<keyword evidence="3" id="KW-0998">Cell outer membrane</keyword>
<dbReference type="InterPro" id="IPR008969">
    <property type="entry name" value="CarboxyPept-like_regulatory"/>
</dbReference>
<name>A0A1N6VX65_9BACT</name>
<accession>A0A1N6VX65</accession>
<evidence type="ECO:0000256" key="1">
    <source>
        <dbReference type="ARBA" id="ARBA00004442"/>
    </source>
</evidence>
<proteinExistence type="predicted"/>
<evidence type="ECO:0000256" key="2">
    <source>
        <dbReference type="ARBA" id="ARBA00023136"/>
    </source>
</evidence>
<dbReference type="EMBL" id="FTNM01000002">
    <property type="protein sequence ID" value="SIQ82477.1"/>
    <property type="molecule type" value="Genomic_DNA"/>
</dbReference>
<dbReference type="GO" id="GO:0009279">
    <property type="term" value="C:cell outer membrane"/>
    <property type="evidence" value="ECO:0007669"/>
    <property type="project" value="UniProtKB-SubCell"/>
</dbReference>
<dbReference type="STRING" id="1077936.SAMN05421545_1257"/>
<keyword evidence="2" id="KW-0472">Membrane</keyword>